<feature type="domain" description="ChsH2 C-terminal OB-fold" evidence="1">
    <location>
        <begin position="39"/>
        <end position="93"/>
    </location>
</feature>
<comment type="caution">
    <text evidence="2">The sequence shown here is derived from an EMBL/GenBank/DDBJ whole genome shotgun (WGS) entry which is preliminary data.</text>
</comment>
<dbReference type="RefSeq" id="WP_191243058.1">
    <property type="nucleotide sequence ID" value="NZ_BNAU01000001.1"/>
</dbReference>
<dbReference type="InterPro" id="IPR052513">
    <property type="entry name" value="Thioester_dehydratase-like"/>
</dbReference>
<evidence type="ECO:0000313" key="2">
    <source>
        <dbReference type="EMBL" id="GHE80001.1"/>
    </source>
</evidence>
<accession>A0ABQ3IGY6</accession>
<evidence type="ECO:0000259" key="1">
    <source>
        <dbReference type="Pfam" id="PF01796"/>
    </source>
</evidence>
<dbReference type="InterPro" id="IPR002878">
    <property type="entry name" value="ChsH2_C"/>
</dbReference>
<sequence>MSAPGLPARRCARCEAAFPSVESPERCPYCGNTWLSDTTLSSTGTVVTSTVVRVAPPGTEVPYTLAYADFAPGARLFGRVRGSAPIGATVRLVPAPEPDHYVFEPEEKP</sequence>
<dbReference type="PANTHER" id="PTHR34075">
    <property type="entry name" value="BLR3430 PROTEIN"/>
    <property type="match status" value="1"/>
</dbReference>
<gene>
    <name evidence="2" type="ORF">GCM10017786_07520</name>
</gene>
<dbReference type="Proteomes" id="UP000605897">
    <property type="component" value="Unassembled WGS sequence"/>
</dbReference>
<dbReference type="PANTHER" id="PTHR34075:SF5">
    <property type="entry name" value="BLR3430 PROTEIN"/>
    <property type="match status" value="1"/>
</dbReference>
<name>A0ABQ3IGY6_9PSEU</name>
<organism evidence="2 3">
    <name type="scientific">Amycolatopsis deserti</name>
    <dbReference type="NCBI Taxonomy" id="185696"/>
    <lineage>
        <taxon>Bacteria</taxon>
        <taxon>Bacillati</taxon>
        <taxon>Actinomycetota</taxon>
        <taxon>Actinomycetes</taxon>
        <taxon>Pseudonocardiales</taxon>
        <taxon>Pseudonocardiaceae</taxon>
        <taxon>Amycolatopsis</taxon>
    </lineage>
</organism>
<proteinExistence type="predicted"/>
<reference evidence="3" key="1">
    <citation type="journal article" date="2019" name="Int. J. Syst. Evol. Microbiol.">
        <title>The Global Catalogue of Microorganisms (GCM) 10K type strain sequencing project: providing services to taxonomists for standard genome sequencing and annotation.</title>
        <authorList>
            <consortium name="The Broad Institute Genomics Platform"/>
            <consortium name="The Broad Institute Genome Sequencing Center for Infectious Disease"/>
            <person name="Wu L."/>
            <person name="Ma J."/>
        </authorList>
    </citation>
    <scope>NUCLEOTIDE SEQUENCE [LARGE SCALE GENOMIC DNA]</scope>
    <source>
        <strain evidence="3">CGMCC 4.7677</strain>
    </source>
</reference>
<dbReference type="EMBL" id="BNAU01000001">
    <property type="protein sequence ID" value="GHE80001.1"/>
    <property type="molecule type" value="Genomic_DNA"/>
</dbReference>
<dbReference type="Pfam" id="PF01796">
    <property type="entry name" value="OB_ChsH2_C"/>
    <property type="match status" value="1"/>
</dbReference>
<evidence type="ECO:0000313" key="3">
    <source>
        <dbReference type="Proteomes" id="UP000605897"/>
    </source>
</evidence>
<protein>
    <recommendedName>
        <fullName evidence="1">ChsH2 C-terminal OB-fold domain-containing protein</fullName>
    </recommendedName>
</protein>
<dbReference type="SUPFAM" id="SSF50249">
    <property type="entry name" value="Nucleic acid-binding proteins"/>
    <property type="match status" value="1"/>
</dbReference>
<keyword evidence="3" id="KW-1185">Reference proteome</keyword>
<dbReference type="InterPro" id="IPR012340">
    <property type="entry name" value="NA-bd_OB-fold"/>
</dbReference>